<proteinExistence type="predicted"/>
<organism evidence="2 3">
    <name type="scientific">Texcoconibacillus texcoconensis</name>
    <dbReference type="NCBI Taxonomy" id="1095777"/>
    <lineage>
        <taxon>Bacteria</taxon>
        <taxon>Bacillati</taxon>
        <taxon>Bacillota</taxon>
        <taxon>Bacilli</taxon>
        <taxon>Bacillales</taxon>
        <taxon>Bacillaceae</taxon>
        <taxon>Texcoconibacillus</taxon>
    </lineage>
</organism>
<evidence type="ECO:0000256" key="1">
    <source>
        <dbReference type="SAM" id="MobiDB-lite"/>
    </source>
</evidence>
<dbReference type="Pfam" id="PF14151">
    <property type="entry name" value="YfhD"/>
    <property type="match status" value="1"/>
</dbReference>
<feature type="region of interest" description="Disordered" evidence="1">
    <location>
        <begin position="1"/>
        <end position="54"/>
    </location>
</feature>
<keyword evidence="3" id="KW-1185">Reference proteome</keyword>
<name>A0A840QTL3_9BACI</name>
<dbReference type="InterPro" id="IPR025435">
    <property type="entry name" value="YfhD-like"/>
</dbReference>
<evidence type="ECO:0000313" key="2">
    <source>
        <dbReference type="EMBL" id="MBB5174639.1"/>
    </source>
</evidence>
<comment type="caution">
    <text evidence="2">The sequence shown here is derived from an EMBL/GenBank/DDBJ whole genome shotgun (WGS) entry which is preliminary data.</text>
</comment>
<dbReference type="AlphaFoldDB" id="A0A840QTL3"/>
<feature type="compositionally biased region" description="Basic and acidic residues" evidence="1">
    <location>
        <begin position="33"/>
        <end position="54"/>
    </location>
</feature>
<protein>
    <recommendedName>
        <fullName evidence="4">YfhD family protein</fullName>
    </recommendedName>
</protein>
<feature type="compositionally biased region" description="Acidic residues" evidence="1">
    <location>
        <begin position="20"/>
        <end position="32"/>
    </location>
</feature>
<dbReference type="RefSeq" id="WP_184665051.1">
    <property type="nucleotide sequence ID" value="NZ_JACHHB010000015.1"/>
</dbReference>
<gene>
    <name evidence="2" type="ORF">HNQ41_002856</name>
</gene>
<dbReference type="EMBL" id="JACHHB010000015">
    <property type="protein sequence ID" value="MBB5174639.1"/>
    <property type="molecule type" value="Genomic_DNA"/>
</dbReference>
<evidence type="ECO:0008006" key="4">
    <source>
        <dbReference type="Google" id="ProtNLM"/>
    </source>
</evidence>
<reference evidence="2 3" key="1">
    <citation type="submission" date="2020-08" db="EMBL/GenBank/DDBJ databases">
        <title>Genomic Encyclopedia of Type Strains, Phase IV (KMG-IV): sequencing the most valuable type-strain genomes for metagenomic binning, comparative biology and taxonomic classification.</title>
        <authorList>
            <person name="Goeker M."/>
        </authorList>
    </citation>
    <scope>NUCLEOTIDE SEQUENCE [LARGE SCALE GENOMIC DNA]</scope>
    <source>
        <strain evidence="2 3">DSM 24696</strain>
    </source>
</reference>
<evidence type="ECO:0000313" key="3">
    <source>
        <dbReference type="Proteomes" id="UP000551878"/>
    </source>
</evidence>
<dbReference type="Proteomes" id="UP000551878">
    <property type="component" value="Unassembled WGS sequence"/>
</dbReference>
<sequence length="54" mass="6401">MANNKHHDQENRSTNRSNEPGEDIEFSEELADHEDHEAQQRAREANRRVEKKDT</sequence>
<feature type="compositionally biased region" description="Basic and acidic residues" evidence="1">
    <location>
        <begin position="1"/>
        <end position="13"/>
    </location>
</feature>
<accession>A0A840QTL3</accession>